<dbReference type="EMBL" id="BAAANO010000020">
    <property type="protein sequence ID" value="GAA2010162.1"/>
    <property type="molecule type" value="Genomic_DNA"/>
</dbReference>
<name>A0ABP5EW99_9MICO</name>
<comment type="caution">
    <text evidence="1">The sequence shown here is derived from an EMBL/GenBank/DDBJ whole genome shotgun (WGS) entry which is preliminary data.</text>
</comment>
<proteinExistence type="predicted"/>
<accession>A0ABP5EW99</accession>
<protein>
    <submittedName>
        <fullName evidence="1">Uncharacterized protein</fullName>
    </submittedName>
</protein>
<keyword evidence="2" id="KW-1185">Reference proteome</keyword>
<sequence>MTHRHPPEAPEKGRETIIGHAQWWSPGPLPVRHPNAAVGSRYQVPASAHRPEYECRPLK</sequence>
<evidence type="ECO:0000313" key="1">
    <source>
        <dbReference type="EMBL" id="GAA2010162.1"/>
    </source>
</evidence>
<organism evidence="1 2">
    <name type="scientific">Brevibacterium samyangense</name>
    <dbReference type="NCBI Taxonomy" id="366888"/>
    <lineage>
        <taxon>Bacteria</taxon>
        <taxon>Bacillati</taxon>
        <taxon>Actinomycetota</taxon>
        <taxon>Actinomycetes</taxon>
        <taxon>Micrococcales</taxon>
        <taxon>Brevibacteriaceae</taxon>
        <taxon>Brevibacterium</taxon>
    </lineage>
</organism>
<dbReference type="Proteomes" id="UP001500755">
    <property type="component" value="Unassembled WGS sequence"/>
</dbReference>
<reference evidence="2" key="1">
    <citation type="journal article" date="2019" name="Int. J. Syst. Evol. Microbiol.">
        <title>The Global Catalogue of Microorganisms (GCM) 10K type strain sequencing project: providing services to taxonomists for standard genome sequencing and annotation.</title>
        <authorList>
            <consortium name="The Broad Institute Genomics Platform"/>
            <consortium name="The Broad Institute Genome Sequencing Center for Infectious Disease"/>
            <person name="Wu L."/>
            <person name="Ma J."/>
        </authorList>
    </citation>
    <scope>NUCLEOTIDE SEQUENCE [LARGE SCALE GENOMIC DNA]</scope>
    <source>
        <strain evidence="2">JCM 14546</strain>
    </source>
</reference>
<gene>
    <name evidence="1" type="ORF">GCM10009755_21500</name>
</gene>
<evidence type="ECO:0000313" key="2">
    <source>
        <dbReference type="Proteomes" id="UP001500755"/>
    </source>
</evidence>